<proteinExistence type="predicted"/>
<evidence type="ECO:0000313" key="1">
    <source>
        <dbReference type="EMBL" id="PAP99496.1"/>
    </source>
</evidence>
<sequence length="114" mass="12563">MVATGSICYNDTEAEILVGDLVTAWFREDAFSAGGQTRVKILVGMTDDAITLVALNPIEQVTIPRSALHAVHRIFAIKLSEGRLWDLRTVASRDHFVRSQLAGRSIDGERMILP</sequence>
<comment type="caution">
    <text evidence="1">The sequence shown here is derived from an EMBL/GenBank/DDBJ whole genome shotgun (WGS) entry which is preliminary data.</text>
</comment>
<evidence type="ECO:0000313" key="2">
    <source>
        <dbReference type="Proteomes" id="UP000216215"/>
    </source>
</evidence>
<organism evidence="1 2">
    <name type="scientific">Mesorhizobium mediterraneum</name>
    <dbReference type="NCBI Taxonomy" id="43617"/>
    <lineage>
        <taxon>Bacteria</taxon>
        <taxon>Pseudomonadati</taxon>
        <taxon>Pseudomonadota</taxon>
        <taxon>Alphaproteobacteria</taxon>
        <taxon>Hyphomicrobiales</taxon>
        <taxon>Phyllobacteriaceae</taxon>
        <taxon>Mesorhizobium</taxon>
    </lineage>
</organism>
<dbReference type="EMBL" id="NPKI01000032">
    <property type="protein sequence ID" value="PAP99496.1"/>
    <property type="molecule type" value="Genomic_DNA"/>
</dbReference>
<name>A0AB36R4J9_9HYPH</name>
<protein>
    <submittedName>
        <fullName evidence="1">Uncharacterized protein</fullName>
    </submittedName>
</protein>
<keyword evidence="2" id="KW-1185">Reference proteome</keyword>
<dbReference type="AlphaFoldDB" id="A0AB36R4J9"/>
<dbReference type="Proteomes" id="UP000216215">
    <property type="component" value="Unassembled WGS sequence"/>
</dbReference>
<dbReference type="RefSeq" id="WP_095487219.1">
    <property type="nucleotide sequence ID" value="NZ_CP088151.1"/>
</dbReference>
<reference evidence="2" key="1">
    <citation type="submission" date="2017-08" db="EMBL/GenBank/DDBJ databases">
        <title>Mesorhizobium wenxinae sp. nov., a novel rhizobial species isolated from root nodules of chickpea (Cicer arietinum L.).</title>
        <authorList>
            <person name="Zhang J."/>
        </authorList>
    </citation>
    <scope>NUCLEOTIDE SEQUENCE [LARGE SCALE GENOMIC DNA]</scope>
    <source>
        <strain evidence="2">USDA 3392</strain>
    </source>
</reference>
<gene>
    <name evidence="1" type="ORF">CIT25_24165</name>
</gene>
<accession>A0AB36R4J9</accession>